<dbReference type="KEGG" id="ahm:TL08_12740"/>
<keyword evidence="2" id="KW-0067">ATP-binding</keyword>
<dbReference type="InterPro" id="IPR003593">
    <property type="entry name" value="AAA+_ATPase"/>
</dbReference>
<dbReference type="InterPro" id="IPR027417">
    <property type="entry name" value="P-loop_NTPase"/>
</dbReference>
<evidence type="ECO:0000256" key="2">
    <source>
        <dbReference type="ARBA" id="ARBA00022840"/>
    </source>
</evidence>
<dbReference type="AlphaFoldDB" id="A0AAC9MYU3"/>
<dbReference type="Gene3D" id="3.40.50.300">
    <property type="entry name" value="P-loop containing nucleotide triphosphate hydrolases"/>
    <property type="match status" value="2"/>
</dbReference>
<sequence>MTPTMPQQSPPPDPARRSDSESAAVLLRGITKRYPGVLANDRVDLAVATGEIHALMGENGAGKSTLMSILYGAVRPDAGSIELHGRPVRFAGPASAIAEGVGMVHQHFMLFPSLSVTENVVYGREPRRRGLLDRSAARARVAELIERFQLDVDPDATVRDLPLGVRQRVEILKLLYRDTRVLILDEPTAVLTPDEVDRLFEVLRGLAAQGRSVVLVTHKLGEVLAVSHTVTVLRGGRVAARIPTAEASPASLAEAMTGRTVELDVVHPPGSPGATVLDVEDLTLARRGGRPLVDSVSFHVRAGEIVGIAGVAGNGQSELIEAIVGLRRISEGRVRLHDVDITGARIAARRRAGLAYLPEDRGAVGSAPGASLAENLAAGFHRTSLRSRRGLLRPAALHAHARSIVERFGVRAADTRTPIRALSGGNQQKALLGREVTRDAPLLVVEQPTRGVDIASVHAVHAELIAYRDAGNAVLLVSAELSEIRGLCDRVLVCYAGRLLVELSREAATDARLGLAMAGEA</sequence>
<dbReference type="PROSITE" id="PS00211">
    <property type="entry name" value="ABC_TRANSPORTER_1"/>
    <property type="match status" value="1"/>
</dbReference>
<dbReference type="PROSITE" id="PS50893">
    <property type="entry name" value="ABC_TRANSPORTER_2"/>
    <property type="match status" value="2"/>
</dbReference>
<keyword evidence="6" id="KW-1185">Reference proteome</keyword>
<feature type="domain" description="ABC transporter" evidence="4">
    <location>
        <begin position="25"/>
        <end position="260"/>
    </location>
</feature>
<dbReference type="GO" id="GO:0005524">
    <property type="term" value="F:ATP binding"/>
    <property type="evidence" value="ECO:0007669"/>
    <property type="project" value="UniProtKB-KW"/>
</dbReference>
<evidence type="ECO:0000256" key="3">
    <source>
        <dbReference type="SAM" id="MobiDB-lite"/>
    </source>
</evidence>
<dbReference type="InterPro" id="IPR017871">
    <property type="entry name" value="ABC_transporter-like_CS"/>
</dbReference>
<dbReference type="SMART" id="SM00382">
    <property type="entry name" value="AAA"/>
    <property type="match status" value="1"/>
</dbReference>
<dbReference type="InterPro" id="IPR050107">
    <property type="entry name" value="ABC_carbohydrate_import_ATPase"/>
</dbReference>
<dbReference type="PANTHER" id="PTHR43790">
    <property type="entry name" value="CARBOHYDRATE TRANSPORT ATP-BINDING PROTEIN MG119-RELATED"/>
    <property type="match status" value="1"/>
</dbReference>
<name>A0AAC9MYU3_9PSEU</name>
<feature type="domain" description="ABC transporter" evidence="4">
    <location>
        <begin position="277"/>
        <end position="521"/>
    </location>
</feature>
<accession>A0AAC9MYU3</accession>
<gene>
    <name evidence="5" type="ORF">TL08_12740</name>
</gene>
<organism evidence="5 6">
    <name type="scientific">Actinoalloteichus hymeniacidonis</name>
    <dbReference type="NCBI Taxonomy" id="340345"/>
    <lineage>
        <taxon>Bacteria</taxon>
        <taxon>Bacillati</taxon>
        <taxon>Actinomycetota</taxon>
        <taxon>Actinomycetes</taxon>
        <taxon>Pseudonocardiales</taxon>
        <taxon>Pseudonocardiaceae</taxon>
        <taxon>Actinoalloteichus</taxon>
    </lineage>
</organism>
<dbReference type="CDD" id="cd03216">
    <property type="entry name" value="ABC_Carb_Monos_I"/>
    <property type="match status" value="1"/>
</dbReference>
<dbReference type="GO" id="GO:0016887">
    <property type="term" value="F:ATP hydrolysis activity"/>
    <property type="evidence" value="ECO:0007669"/>
    <property type="project" value="InterPro"/>
</dbReference>
<dbReference type="Pfam" id="PF00005">
    <property type="entry name" value="ABC_tran"/>
    <property type="match status" value="2"/>
</dbReference>
<dbReference type="SUPFAM" id="SSF52540">
    <property type="entry name" value="P-loop containing nucleoside triphosphate hydrolases"/>
    <property type="match status" value="2"/>
</dbReference>
<evidence type="ECO:0000259" key="4">
    <source>
        <dbReference type="PROSITE" id="PS50893"/>
    </source>
</evidence>
<evidence type="ECO:0000313" key="6">
    <source>
        <dbReference type="Proteomes" id="UP000095210"/>
    </source>
</evidence>
<dbReference type="Proteomes" id="UP000095210">
    <property type="component" value="Chromosome"/>
</dbReference>
<dbReference type="PANTHER" id="PTHR43790:SF4">
    <property type="entry name" value="GUANOSINE IMPORT ATP-BINDING PROTEIN NUPO"/>
    <property type="match status" value="1"/>
</dbReference>
<reference evidence="6" key="1">
    <citation type="submission" date="2016-03" db="EMBL/GenBank/DDBJ databases">
        <title>Complete genome sequence of the type strain Actinoalloteichus hymeniacidonis DSM 45092.</title>
        <authorList>
            <person name="Schaffert L."/>
            <person name="Albersmeier A."/>
            <person name="Winkler A."/>
            <person name="Kalinowski J."/>
            <person name="Zotchev S."/>
            <person name="Ruckert C."/>
        </authorList>
    </citation>
    <scope>NUCLEOTIDE SEQUENCE [LARGE SCALE GENOMIC DNA]</scope>
    <source>
        <strain evidence="6">HPA177(T) (DSM 45092(T))</strain>
    </source>
</reference>
<evidence type="ECO:0000313" key="5">
    <source>
        <dbReference type="EMBL" id="AOS63362.1"/>
    </source>
</evidence>
<dbReference type="CDD" id="cd03215">
    <property type="entry name" value="ABC_Carb_Monos_II"/>
    <property type="match status" value="1"/>
</dbReference>
<feature type="region of interest" description="Disordered" evidence="3">
    <location>
        <begin position="1"/>
        <end position="21"/>
    </location>
</feature>
<evidence type="ECO:0000256" key="1">
    <source>
        <dbReference type="ARBA" id="ARBA00022741"/>
    </source>
</evidence>
<dbReference type="InterPro" id="IPR003439">
    <property type="entry name" value="ABC_transporter-like_ATP-bd"/>
</dbReference>
<protein>
    <submittedName>
        <fullName evidence="5">ATPase component of uncharacterized ABC-type transporter</fullName>
    </submittedName>
</protein>
<proteinExistence type="predicted"/>
<dbReference type="EMBL" id="CP014859">
    <property type="protein sequence ID" value="AOS63362.1"/>
    <property type="molecule type" value="Genomic_DNA"/>
</dbReference>
<keyword evidence="1" id="KW-0547">Nucleotide-binding</keyword>